<keyword evidence="3" id="KW-1185">Reference proteome</keyword>
<evidence type="ECO:0000259" key="1">
    <source>
        <dbReference type="Pfam" id="PF10551"/>
    </source>
</evidence>
<proteinExistence type="predicted"/>
<reference evidence="2" key="1">
    <citation type="journal article" date="2023" name="GigaByte">
        <title>Genome assembly of the bearded iris, Iris pallida Lam.</title>
        <authorList>
            <person name="Bruccoleri R.E."/>
            <person name="Oakeley E.J."/>
            <person name="Faust A.M.E."/>
            <person name="Altorfer M."/>
            <person name="Dessus-Babus S."/>
            <person name="Burckhardt D."/>
            <person name="Oertli M."/>
            <person name="Naumann U."/>
            <person name="Petersen F."/>
            <person name="Wong J."/>
        </authorList>
    </citation>
    <scope>NUCLEOTIDE SEQUENCE</scope>
    <source>
        <strain evidence="2">GSM-AAB239-AS_SAM_17_03QT</strain>
    </source>
</reference>
<sequence>MKITENNRCERIFICFIDATFLSSKYRGILFIACAHDPNYQLYPIAYAVAESENTDSWNWFLNGLRISFERFFDAWNTISFISDKQKGLINAMRAIFPESPHFFCIQHFKANLKLVCRSKHFQRSLDSLARCYNETDANNCLEMIKAENVDVYNWLVGVNDENRIFSHWITAYSPCPRLDINTSNLAESFNNWIKNLRDKPITTLLDGIRAKIITLQDKNRQLAENLETNFCPKMLKTIARITKEIHQLEMLRIVGHLFEILDRQTNRTYVVRLNKNYCLCLKWYHTFLPCVHACYACNCCNIRIEHYYPAIFSKEALKSVYEPHLEPIPVPYNIQSALVRGDIGVPDVRRKAGRPKKNRTMANDQSSRDLRCSNCNGLEHNRRSCTNQPRE</sequence>
<comment type="caution">
    <text evidence="2">The sequence shown here is derived from an EMBL/GenBank/DDBJ whole genome shotgun (WGS) entry which is preliminary data.</text>
</comment>
<dbReference type="EMBL" id="JANAVB010017598">
    <property type="protein sequence ID" value="KAJ6830421.1"/>
    <property type="molecule type" value="Genomic_DNA"/>
</dbReference>
<dbReference type="InterPro" id="IPR018289">
    <property type="entry name" value="MULE_transposase_dom"/>
</dbReference>
<dbReference type="Proteomes" id="UP001140949">
    <property type="component" value="Unassembled WGS sequence"/>
</dbReference>
<organism evidence="2 3">
    <name type="scientific">Iris pallida</name>
    <name type="common">Sweet iris</name>
    <dbReference type="NCBI Taxonomy" id="29817"/>
    <lineage>
        <taxon>Eukaryota</taxon>
        <taxon>Viridiplantae</taxon>
        <taxon>Streptophyta</taxon>
        <taxon>Embryophyta</taxon>
        <taxon>Tracheophyta</taxon>
        <taxon>Spermatophyta</taxon>
        <taxon>Magnoliopsida</taxon>
        <taxon>Liliopsida</taxon>
        <taxon>Asparagales</taxon>
        <taxon>Iridaceae</taxon>
        <taxon>Iridoideae</taxon>
        <taxon>Irideae</taxon>
        <taxon>Iris</taxon>
    </lineage>
</organism>
<gene>
    <name evidence="2" type="ORF">M6B38_354290</name>
</gene>
<reference evidence="2" key="2">
    <citation type="submission" date="2023-04" db="EMBL/GenBank/DDBJ databases">
        <authorList>
            <person name="Bruccoleri R.E."/>
            <person name="Oakeley E.J."/>
            <person name="Faust A.-M."/>
            <person name="Dessus-Babus S."/>
            <person name="Altorfer M."/>
            <person name="Burckhardt D."/>
            <person name="Oertli M."/>
            <person name="Naumann U."/>
            <person name="Petersen F."/>
            <person name="Wong J."/>
        </authorList>
    </citation>
    <scope>NUCLEOTIDE SEQUENCE</scope>
    <source>
        <strain evidence="2">GSM-AAB239-AS_SAM_17_03QT</strain>
        <tissue evidence="2">Leaf</tissue>
    </source>
</reference>
<accession>A0AAX6GQ51</accession>
<dbReference type="PANTHER" id="PTHR31973">
    <property type="entry name" value="POLYPROTEIN, PUTATIVE-RELATED"/>
    <property type="match status" value="1"/>
</dbReference>
<evidence type="ECO:0000313" key="2">
    <source>
        <dbReference type="EMBL" id="KAJ6830421.1"/>
    </source>
</evidence>
<feature type="domain" description="MULE transposase" evidence="1">
    <location>
        <begin position="16"/>
        <end position="112"/>
    </location>
</feature>
<evidence type="ECO:0000313" key="3">
    <source>
        <dbReference type="Proteomes" id="UP001140949"/>
    </source>
</evidence>
<dbReference type="PANTHER" id="PTHR31973:SF187">
    <property type="entry name" value="MUTATOR TRANSPOSASE MUDRA PROTEIN"/>
    <property type="match status" value="1"/>
</dbReference>
<dbReference type="AlphaFoldDB" id="A0AAX6GQ51"/>
<name>A0AAX6GQ51_IRIPA</name>
<protein>
    <recommendedName>
        <fullName evidence="1">MULE transposase domain-containing protein</fullName>
    </recommendedName>
</protein>
<dbReference type="Pfam" id="PF10551">
    <property type="entry name" value="MULE"/>
    <property type="match status" value="1"/>
</dbReference>